<evidence type="ECO:0000259" key="15">
    <source>
        <dbReference type="PROSITE" id="PS51851"/>
    </source>
</evidence>
<evidence type="ECO:0000256" key="13">
    <source>
        <dbReference type="PROSITE-ProRule" id="PRU01198"/>
    </source>
</evidence>
<accession>A0A7G9L3T6</accession>
<sequence length="325" mass="34188">MNLTRETEIDSAPLDGRRVAIVGYGNQGRAQALNLKDSGVEVVVGLRGASGSAIEAQSAGLKVALLEDAVGSADIVMLLAPDEILGDLYREIEPNLREGAALGFSHGLAVHFGYLAPRPDLDVYMIAPKGPGTALRSLYTEGKGMIALWAVAQDATGNARGIALAYGRAIGCARAGLIASSFEEEAVADLFNENAVVWGGVPELLRAGFETLVEGGVTPEIAYLECVGELKLLAELIDARGIAGMREVISNTAELGAVSGGPQIIRPDIRERMREVLGAVKSGAFATSLREEAQAGYPQLDKARSDARAQSIEAAYRSIRDLKAD</sequence>
<feature type="binding site" evidence="13">
    <location>
        <position position="250"/>
    </location>
    <ligand>
        <name>substrate</name>
    </ligand>
</feature>
<proteinExistence type="inferred from homology"/>
<keyword evidence="6 13" id="KW-0028">Amino-acid biosynthesis</keyword>
<feature type="binding site" evidence="13">
    <location>
        <position position="225"/>
    </location>
    <ligand>
        <name>Mg(2+)</name>
        <dbReference type="ChEBI" id="CHEBI:18420"/>
        <label>2</label>
    </ligand>
</feature>
<evidence type="ECO:0000256" key="1">
    <source>
        <dbReference type="ARBA" id="ARBA00001946"/>
    </source>
</evidence>
<organism evidence="16 17">
    <name type="scientific">Sphingomonas sabuli</name>
    <dbReference type="NCBI Taxonomy" id="2764186"/>
    <lineage>
        <taxon>Bacteria</taxon>
        <taxon>Pseudomonadati</taxon>
        <taxon>Pseudomonadota</taxon>
        <taxon>Alphaproteobacteria</taxon>
        <taxon>Sphingomonadales</taxon>
        <taxon>Sphingomonadaceae</taxon>
        <taxon>Sphingomonas</taxon>
    </lineage>
</organism>
<dbReference type="Proteomes" id="UP000515861">
    <property type="component" value="Chromosome"/>
</dbReference>
<dbReference type="NCBIfam" id="NF004017">
    <property type="entry name" value="PRK05479.1"/>
    <property type="match status" value="1"/>
</dbReference>
<dbReference type="GO" id="GO:0009097">
    <property type="term" value="P:isoleucine biosynthetic process"/>
    <property type="evidence" value="ECO:0007669"/>
    <property type="project" value="UniProtKB-UniRule"/>
</dbReference>
<dbReference type="InterPro" id="IPR008927">
    <property type="entry name" value="6-PGluconate_DH-like_C_sf"/>
</dbReference>
<feature type="binding site" evidence="13">
    <location>
        <position position="193"/>
    </location>
    <ligand>
        <name>Mg(2+)</name>
        <dbReference type="ChEBI" id="CHEBI:18420"/>
        <label>1</label>
    </ligand>
</feature>
<dbReference type="SUPFAM" id="SSF48179">
    <property type="entry name" value="6-phosphogluconate dehydrogenase C-terminal domain-like"/>
    <property type="match status" value="1"/>
</dbReference>
<evidence type="ECO:0000256" key="10">
    <source>
        <dbReference type="ARBA" id="ARBA00023304"/>
    </source>
</evidence>
<keyword evidence="10 13" id="KW-0100">Branched-chain amino acid biosynthesis</keyword>
<dbReference type="EC" id="1.1.1.86" evidence="12"/>
<dbReference type="PROSITE" id="PS51851">
    <property type="entry name" value="KARI_C"/>
    <property type="match status" value="1"/>
</dbReference>
<keyword evidence="8 13" id="KW-0460">Magnesium</keyword>
<keyword evidence="16" id="KW-0413">Isomerase</keyword>
<comment type="function">
    <text evidence="2">Involved in the biosynthesis of branched-chain amino acids (BCAA). Catalyzes an alkyl-migration followed by a ketol-acid reduction of (S)-2-acetolactate (S2AL) to yield (R)-2,3-dihydroxy-isovalerate. In the isomerase reaction, S2AL is rearranged via a Mg-dependent methyl migration to produce 3-hydroxy-3-methyl-2-ketobutyrate (HMKB). In the reductase reaction, this 2-ketoacid undergoes a metal-dependent reduction by NADPH to yield (R)-2,3-dihydroxy-isovalerate.</text>
</comment>
<dbReference type="GO" id="GO:0009099">
    <property type="term" value="P:L-valine biosynthetic process"/>
    <property type="evidence" value="ECO:0007669"/>
    <property type="project" value="UniProtKB-UniRule"/>
</dbReference>
<evidence type="ECO:0000256" key="4">
    <source>
        <dbReference type="ARBA" id="ARBA00004885"/>
    </source>
</evidence>
<evidence type="ECO:0000256" key="11">
    <source>
        <dbReference type="ARBA" id="ARBA00049021"/>
    </source>
</evidence>
<feature type="domain" description="KARI N-terminal Rossmann" evidence="14">
    <location>
        <begin position="1"/>
        <end position="180"/>
    </location>
</feature>
<comment type="cofactor">
    <cofactor evidence="1">
        <name>Mg(2+)</name>
        <dbReference type="ChEBI" id="CHEBI:18420"/>
    </cofactor>
</comment>
<name>A0A7G9L3T6_9SPHN</name>
<gene>
    <name evidence="16" type="primary">ilvC</name>
    <name evidence="16" type="ORF">H8M03_02770</name>
</gene>
<dbReference type="GO" id="GO:0005829">
    <property type="term" value="C:cytosol"/>
    <property type="evidence" value="ECO:0007669"/>
    <property type="project" value="TreeGrafter"/>
</dbReference>
<dbReference type="RefSeq" id="WP_187480240.1">
    <property type="nucleotide sequence ID" value="NZ_CP060697.1"/>
</dbReference>
<evidence type="ECO:0000259" key="14">
    <source>
        <dbReference type="PROSITE" id="PS51850"/>
    </source>
</evidence>
<evidence type="ECO:0000256" key="9">
    <source>
        <dbReference type="ARBA" id="ARBA00023002"/>
    </source>
</evidence>
<dbReference type="AlphaFoldDB" id="A0A7G9L3T6"/>
<reference evidence="16 17" key="1">
    <citation type="submission" date="2020-08" db="EMBL/GenBank/DDBJ databases">
        <title>Sphingomonas sp. sand1-3 16S ribosomal RNA gene Genome sequencing and assembly.</title>
        <authorList>
            <person name="Kang M."/>
        </authorList>
    </citation>
    <scope>NUCLEOTIDE SEQUENCE [LARGE SCALE GENOMIC DNA]</scope>
    <source>
        <strain evidence="17">sand1-3</strain>
    </source>
</reference>
<feature type="binding site" evidence="13">
    <location>
        <position position="229"/>
    </location>
    <ligand>
        <name>Mg(2+)</name>
        <dbReference type="ChEBI" id="CHEBI:18420"/>
        <label>2</label>
    </ligand>
</feature>
<keyword evidence="7 13" id="KW-0479">Metal-binding</keyword>
<dbReference type="GO" id="GO:0016853">
    <property type="term" value="F:isomerase activity"/>
    <property type="evidence" value="ECO:0007669"/>
    <property type="project" value="UniProtKB-KW"/>
</dbReference>
<dbReference type="PANTHER" id="PTHR21371">
    <property type="entry name" value="KETOL-ACID REDUCTOISOMERASE, MITOCHONDRIAL"/>
    <property type="match status" value="1"/>
</dbReference>
<dbReference type="Pfam" id="PF07991">
    <property type="entry name" value="KARI_N"/>
    <property type="match status" value="1"/>
</dbReference>
<evidence type="ECO:0000256" key="6">
    <source>
        <dbReference type="ARBA" id="ARBA00022605"/>
    </source>
</evidence>
<dbReference type="PANTHER" id="PTHR21371:SF1">
    <property type="entry name" value="KETOL-ACID REDUCTOISOMERASE, MITOCHONDRIAL"/>
    <property type="match status" value="1"/>
</dbReference>
<dbReference type="EMBL" id="CP060697">
    <property type="protein sequence ID" value="QNM83285.1"/>
    <property type="molecule type" value="Genomic_DNA"/>
</dbReference>
<dbReference type="GO" id="GO:0046872">
    <property type="term" value="F:metal ion binding"/>
    <property type="evidence" value="ECO:0007669"/>
    <property type="project" value="UniProtKB-UniRule"/>
</dbReference>
<comment type="catalytic activity">
    <reaction evidence="11">
        <text>(2R)-2,3-dihydroxy-3-methylbutanoate + NADP(+) = (2S)-2-acetolactate + NADPH + H(+)</text>
        <dbReference type="Rhea" id="RHEA:22068"/>
        <dbReference type="ChEBI" id="CHEBI:15378"/>
        <dbReference type="ChEBI" id="CHEBI:49072"/>
        <dbReference type="ChEBI" id="CHEBI:57783"/>
        <dbReference type="ChEBI" id="CHEBI:58349"/>
        <dbReference type="ChEBI" id="CHEBI:58476"/>
        <dbReference type="EC" id="1.1.1.86"/>
    </reaction>
</comment>
<evidence type="ECO:0000313" key="17">
    <source>
        <dbReference type="Proteomes" id="UP000515861"/>
    </source>
</evidence>
<feature type="binding site" evidence="13">
    <location>
        <position position="189"/>
    </location>
    <ligand>
        <name>Mg(2+)</name>
        <dbReference type="ChEBI" id="CHEBI:18420"/>
        <label>2</label>
    </ligand>
</feature>
<dbReference type="UniPathway" id="UPA00047">
    <property type="reaction ID" value="UER00056"/>
</dbReference>
<keyword evidence="17" id="KW-1185">Reference proteome</keyword>
<dbReference type="InterPro" id="IPR013023">
    <property type="entry name" value="KARI"/>
</dbReference>
<comment type="similarity">
    <text evidence="5 13">Belongs to the ketol-acid reductoisomerase family.</text>
</comment>
<dbReference type="SUPFAM" id="SSF51735">
    <property type="entry name" value="NAD(P)-binding Rossmann-fold domains"/>
    <property type="match status" value="1"/>
</dbReference>
<protein>
    <recommendedName>
        <fullName evidence="12">Ketol-acid reductoisomerase</fullName>
        <ecNumber evidence="12">1.1.1.86</ecNumber>
    </recommendedName>
</protein>
<keyword evidence="9 13" id="KW-0560">Oxidoreductase</keyword>
<evidence type="ECO:0000256" key="12">
    <source>
        <dbReference type="NCBIfam" id="TIGR00465"/>
    </source>
</evidence>
<evidence type="ECO:0000313" key="16">
    <source>
        <dbReference type="EMBL" id="QNM83285.1"/>
    </source>
</evidence>
<feature type="binding site" evidence="13">
    <location>
        <position position="189"/>
    </location>
    <ligand>
        <name>Mg(2+)</name>
        <dbReference type="ChEBI" id="CHEBI:18420"/>
        <label>1</label>
    </ligand>
</feature>
<evidence type="ECO:0000256" key="7">
    <source>
        <dbReference type="ARBA" id="ARBA00022723"/>
    </source>
</evidence>
<evidence type="ECO:0000256" key="2">
    <source>
        <dbReference type="ARBA" id="ARBA00002172"/>
    </source>
</evidence>
<dbReference type="PROSITE" id="PS51850">
    <property type="entry name" value="KARI_N"/>
    <property type="match status" value="1"/>
</dbReference>
<dbReference type="InterPro" id="IPR014359">
    <property type="entry name" value="KARI_prok"/>
</dbReference>
<feature type="domain" description="KARI C-terminal knotted" evidence="15">
    <location>
        <begin position="181"/>
        <end position="325"/>
    </location>
</feature>
<evidence type="ECO:0000256" key="5">
    <source>
        <dbReference type="ARBA" id="ARBA00010318"/>
    </source>
</evidence>
<dbReference type="Gene3D" id="6.10.240.10">
    <property type="match status" value="1"/>
</dbReference>
<comment type="pathway">
    <text evidence="3">Amino-acid biosynthesis; L-valine biosynthesis; L-valine from pyruvate: step 2/4.</text>
</comment>
<dbReference type="Gene3D" id="3.40.50.720">
    <property type="entry name" value="NAD(P)-binding Rossmann-like Domain"/>
    <property type="match status" value="1"/>
</dbReference>
<dbReference type="InterPro" id="IPR013116">
    <property type="entry name" value="KARI_N"/>
</dbReference>
<evidence type="ECO:0000256" key="3">
    <source>
        <dbReference type="ARBA" id="ARBA00004864"/>
    </source>
</evidence>
<comment type="pathway">
    <text evidence="4">Amino-acid biosynthesis; L-isoleucine biosynthesis; L-isoleucine from 2-oxobutanoate: step 2/4.</text>
</comment>
<dbReference type="InterPro" id="IPR000506">
    <property type="entry name" value="KARI_C"/>
</dbReference>
<dbReference type="InterPro" id="IPR036291">
    <property type="entry name" value="NAD(P)-bd_dom_sf"/>
</dbReference>
<dbReference type="GO" id="GO:0050661">
    <property type="term" value="F:NADP binding"/>
    <property type="evidence" value="ECO:0007669"/>
    <property type="project" value="InterPro"/>
</dbReference>
<dbReference type="UniPathway" id="UPA00049">
    <property type="reaction ID" value="UER00060"/>
</dbReference>
<dbReference type="NCBIfam" id="TIGR00465">
    <property type="entry name" value="ilvC"/>
    <property type="match status" value="1"/>
</dbReference>
<dbReference type="Pfam" id="PF01450">
    <property type="entry name" value="KARI_C"/>
    <property type="match status" value="1"/>
</dbReference>
<dbReference type="PIRSF" id="PIRSF000116">
    <property type="entry name" value="IlvC_gammaproteo"/>
    <property type="match status" value="1"/>
</dbReference>
<dbReference type="KEGG" id="ssau:H8M03_02770"/>
<dbReference type="GO" id="GO:0004455">
    <property type="term" value="F:ketol-acid reductoisomerase activity"/>
    <property type="evidence" value="ECO:0007669"/>
    <property type="project" value="UniProtKB-UniRule"/>
</dbReference>
<evidence type="ECO:0000256" key="8">
    <source>
        <dbReference type="ARBA" id="ARBA00022842"/>
    </source>
</evidence>